<name>A0AAF0QKC9_SOLVR</name>
<accession>A0AAF0QKC9</accession>
<evidence type="ECO:0000259" key="1">
    <source>
        <dbReference type="PROSITE" id="PS50994"/>
    </source>
</evidence>
<dbReference type="EMBL" id="CP133615">
    <property type="protein sequence ID" value="WMV23990.1"/>
    <property type="molecule type" value="Genomic_DNA"/>
</dbReference>
<dbReference type="SUPFAM" id="SSF53098">
    <property type="entry name" value="Ribonuclease H-like"/>
    <property type="match status" value="1"/>
</dbReference>
<organism evidence="2 3">
    <name type="scientific">Solanum verrucosum</name>
    <dbReference type="NCBI Taxonomy" id="315347"/>
    <lineage>
        <taxon>Eukaryota</taxon>
        <taxon>Viridiplantae</taxon>
        <taxon>Streptophyta</taxon>
        <taxon>Embryophyta</taxon>
        <taxon>Tracheophyta</taxon>
        <taxon>Spermatophyta</taxon>
        <taxon>Magnoliopsida</taxon>
        <taxon>eudicotyledons</taxon>
        <taxon>Gunneridae</taxon>
        <taxon>Pentapetalae</taxon>
        <taxon>asterids</taxon>
        <taxon>lamiids</taxon>
        <taxon>Solanales</taxon>
        <taxon>Solanaceae</taxon>
        <taxon>Solanoideae</taxon>
        <taxon>Solaneae</taxon>
        <taxon>Solanum</taxon>
    </lineage>
</organism>
<evidence type="ECO:0000313" key="2">
    <source>
        <dbReference type="EMBL" id="WMV23990.1"/>
    </source>
</evidence>
<dbReference type="InterPro" id="IPR056924">
    <property type="entry name" value="SH3_Tf2-1"/>
</dbReference>
<dbReference type="PROSITE" id="PS50994">
    <property type="entry name" value="INTEGRASE"/>
    <property type="match status" value="1"/>
</dbReference>
<proteinExistence type="predicted"/>
<gene>
    <name evidence="2" type="ORF">MTR67_017375</name>
</gene>
<dbReference type="Gene3D" id="3.30.420.10">
    <property type="entry name" value="Ribonuclease H-like superfamily/Ribonuclease H"/>
    <property type="match status" value="1"/>
</dbReference>
<dbReference type="AlphaFoldDB" id="A0AAF0QKC9"/>
<dbReference type="PANTHER" id="PTHR45835">
    <property type="entry name" value="YALI0A06105P"/>
    <property type="match status" value="1"/>
</dbReference>
<dbReference type="PANTHER" id="PTHR45835:SF90">
    <property type="entry name" value="INTEGRASE CATALYTIC DOMAIN-CONTAINING PROTEIN"/>
    <property type="match status" value="1"/>
</dbReference>
<dbReference type="InterPro" id="IPR001584">
    <property type="entry name" value="Integrase_cat-core"/>
</dbReference>
<protein>
    <recommendedName>
        <fullName evidence="1">Integrase catalytic domain-containing protein</fullName>
    </recommendedName>
</protein>
<dbReference type="InterPro" id="IPR036397">
    <property type="entry name" value="RNaseH_sf"/>
</dbReference>
<dbReference type="GO" id="GO:0003676">
    <property type="term" value="F:nucleic acid binding"/>
    <property type="evidence" value="ECO:0007669"/>
    <property type="project" value="InterPro"/>
</dbReference>
<reference evidence="2" key="1">
    <citation type="submission" date="2023-08" db="EMBL/GenBank/DDBJ databases">
        <title>A de novo genome assembly of Solanum verrucosum Schlechtendal, a Mexican diploid species geographically isolated from the other diploid A-genome species in potato relatives.</title>
        <authorList>
            <person name="Hosaka K."/>
        </authorList>
    </citation>
    <scope>NUCLEOTIDE SEQUENCE</scope>
    <source>
        <tissue evidence="2">Young leaves</tissue>
    </source>
</reference>
<keyword evidence="3" id="KW-1185">Reference proteome</keyword>
<sequence>MDFITCLPSSKGRFTIMTVLDSLSKYGHFIPLASTFTTNTVAEGFVTQIICFHGPPCSIFTERDRRFLHSFWQEINRLQGTSFAMSTVYHSQTDGQSEALNKCVEKYLRCFVVDVPIEWVAMLPQAEYWYNTSYQSSAGMTPFQALCGREPPIVAHYILRSTSSYLVEAYLVQRDEVLTLLKQNLSKAQVLMKKFADAKCTEVTFSVVDWVYVKLNPYRQTYLRELPSHKLDIRFFGPFQILKRVGEVAYKLELPEAARIHSVFHVSVQRRCVGSPTQQITPLNLTNCDPPISNLEDKVLIEKQSIVMNENSEVETNVAEQIVPARHNTRVKRRPKTLTDFE</sequence>
<dbReference type="GO" id="GO:0015074">
    <property type="term" value="P:DNA integration"/>
    <property type="evidence" value="ECO:0007669"/>
    <property type="project" value="InterPro"/>
</dbReference>
<dbReference type="Pfam" id="PF24626">
    <property type="entry name" value="SH3_Tf2-1"/>
    <property type="match status" value="1"/>
</dbReference>
<dbReference type="Proteomes" id="UP001234989">
    <property type="component" value="Chromosome 4"/>
</dbReference>
<dbReference type="InterPro" id="IPR012337">
    <property type="entry name" value="RNaseH-like_sf"/>
</dbReference>
<feature type="domain" description="Integrase catalytic" evidence="1">
    <location>
        <begin position="1"/>
        <end position="150"/>
    </location>
</feature>
<evidence type="ECO:0000313" key="3">
    <source>
        <dbReference type="Proteomes" id="UP001234989"/>
    </source>
</evidence>